<feature type="transmembrane region" description="Helical" evidence="10">
    <location>
        <begin position="391"/>
        <end position="412"/>
    </location>
</feature>
<reference evidence="11" key="1">
    <citation type="submission" date="2010-02" db="EMBL/GenBank/DDBJ databases">
        <title>Sequencing and annotation of the Blastocystis hominis genome.</title>
        <authorList>
            <person name="Wincker P."/>
        </authorList>
    </citation>
    <scope>NUCLEOTIDE SEQUENCE</scope>
    <source>
        <strain evidence="11">Singapore isolate B</strain>
    </source>
</reference>
<evidence type="ECO:0000256" key="6">
    <source>
        <dbReference type="ARBA" id="ARBA00022692"/>
    </source>
</evidence>
<evidence type="ECO:0000256" key="10">
    <source>
        <dbReference type="RuleBase" id="RU363110"/>
    </source>
</evidence>
<dbReference type="GeneID" id="24918488"/>
<evidence type="ECO:0000313" key="11">
    <source>
        <dbReference type="EMBL" id="CBK20985.2"/>
    </source>
</evidence>
<dbReference type="OrthoDB" id="4983at2759"/>
<dbReference type="InParanoid" id="D8LXJ0"/>
<dbReference type="Pfam" id="PF03155">
    <property type="entry name" value="Alg6_Alg8"/>
    <property type="match status" value="1"/>
</dbReference>
<evidence type="ECO:0000256" key="8">
    <source>
        <dbReference type="ARBA" id="ARBA00022989"/>
    </source>
</evidence>
<evidence type="ECO:0000256" key="4">
    <source>
        <dbReference type="ARBA" id="ARBA00022676"/>
    </source>
</evidence>
<keyword evidence="5 10" id="KW-0808">Transferase</keyword>
<dbReference type="PANTHER" id="PTHR12413:SF1">
    <property type="entry name" value="DOLICHYL PYROPHOSPHATE MAN9GLCNAC2 ALPHA-1,3-GLUCOSYLTRANSFERASE"/>
    <property type="match status" value="1"/>
</dbReference>
<evidence type="ECO:0000256" key="3">
    <source>
        <dbReference type="ARBA" id="ARBA00008715"/>
    </source>
</evidence>
<comment type="pathway">
    <text evidence="2 10">Protein modification; protein glycosylation.</text>
</comment>
<keyword evidence="9 10" id="KW-0472">Membrane</keyword>
<feature type="transmembrane region" description="Helical" evidence="10">
    <location>
        <begin position="86"/>
        <end position="107"/>
    </location>
</feature>
<comment type="subcellular location">
    <subcellularLocation>
        <location evidence="1 10">Endoplasmic reticulum membrane</location>
        <topology evidence="1 10">Multi-pass membrane protein</topology>
    </subcellularLocation>
</comment>
<feature type="transmembrane region" description="Helical" evidence="10">
    <location>
        <begin position="113"/>
        <end position="132"/>
    </location>
</feature>
<dbReference type="OMA" id="FQVPPMH"/>
<sequence length="446" mass="51282">MGKGPLFGDLEAQRHWMEITIHLPIYDWYRNGTHNDLMYWGLDYPPLTAFHEYVLGKIAEYLCPEVVTFEASRGCETSSCILFSRLSVLAMDILVYLPSCLLVTYFASDLQKSHSAFIPFFLMVFSPALLLIDHGHFQYNSVCLGLVLLSLFCIERDYDCIGSFLFVMAIGYKQIALYYSLVFFVWLLRKCYDRKSVSHLFLIGLTVIASFALLFLPFCVHLPEDLSPLSSLRAVIQRMFPWDRWVFEDKVASVWCTLNNVIKLNRLFTFEQMKLMCLIATICACLPSLFLLWRKPSPNRVYASLFSCSMSFFLFSYHVHEKTILFPLLPMLLLGKSDPDEAIWFSFMASYSMIPLYLKDSNFLLGLVYTGVILFILPPQKPIGVTPNKTANWFFTLCLMGVVGCSILYYAFPPPARYPDLHSVLISSISCGYFLLEYLLVLVKYC</sequence>
<feature type="transmembrane region" description="Helical" evidence="10">
    <location>
        <begin position="273"/>
        <end position="293"/>
    </location>
</feature>
<accession>D8LXJ0</accession>
<dbReference type="InterPro" id="IPR004856">
    <property type="entry name" value="Glyco_trans_ALG6/ALG8"/>
</dbReference>
<feature type="transmembrane region" description="Helical" evidence="10">
    <location>
        <begin position="164"/>
        <end position="188"/>
    </location>
</feature>
<evidence type="ECO:0000256" key="9">
    <source>
        <dbReference type="ARBA" id="ARBA00023136"/>
    </source>
</evidence>
<keyword evidence="12" id="KW-1185">Reference proteome</keyword>
<dbReference type="RefSeq" id="XP_012895033.1">
    <property type="nucleotide sequence ID" value="XM_013039579.1"/>
</dbReference>
<name>D8LXJ0_BLAHO</name>
<dbReference type="EC" id="2.4.1.-" evidence="10"/>
<evidence type="ECO:0000256" key="2">
    <source>
        <dbReference type="ARBA" id="ARBA00004922"/>
    </source>
</evidence>
<organism evidence="11">
    <name type="scientific">Blastocystis hominis</name>
    <dbReference type="NCBI Taxonomy" id="12968"/>
    <lineage>
        <taxon>Eukaryota</taxon>
        <taxon>Sar</taxon>
        <taxon>Stramenopiles</taxon>
        <taxon>Bigyra</taxon>
        <taxon>Opalozoa</taxon>
        <taxon>Opalinata</taxon>
        <taxon>Blastocystidae</taxon>
        <taxon>Blastocystis</taxon>
    </lineage>
</organism>
<proteinExistence type="inferred from homology"/>
<dbReference type="AlphaFoldDB" id="D8LXJ0"/>
<feature type="transmembrane region" description="Helical" evidence="10">
    <location>
        <begin position="361"/>
        <end position="379"/>
    </location>
</feature>
<dbReference type="EMBL" id="FN668639">
    <property type="protein sequence ID" value="CBK20985.2"/>
    <property type="molecule type" value="Genomic_DNA"/>
</dbReference>
<protein>
    <recommendedName>
        <fullName evidence="10">Alpha-1,3-glucosyltransferase</fullName>
        <ecNumber evidence="10">2.4.1.-</ecNumber>
    </recommendedName>
</protein>
<evidence type="ECO:0000256" key="5">
    <source>
        <dbReference type="ARBA" id="ARBA00022679"/>
    </source>
</evidence>
<keyword evidence="8 10" id="KW-1133">Transmembrane helix</keyword>
<keyword evidence="7 10" id="KW-0256">Endoplasmic reticulum</keyword>
<gene>
    <name evidence="11" type="ORF">GSBLH_T00001215001</name>
</gene>
<keyword evidence="6 10" id="KW-0812">Transmembrane</keyword>
<evidence type="ECO:0000256" key="7">
    <source>
        <dbReference type="ARBA" id="ARBA00022824"/>
    </source>
</evidence>
<dbReference type="PANTHER" id="PTHR12413">
    <property type="entry name" value="DOLICHYL GLYCOSYLTRANSFERASE"/>
    <property type="match status" value="1"/>
</dbReference>
<keyword evidence="4 10" id="KW-0328">Glycosyltransferase</keyword>
<dbReference type="Proteomes" id="UP000008312">
    <property type="component" value="Unassembled WGS sequence"/>
</dbReference>
<dbReference type="UniPathway" id="UPA00378"/>
<feature type="transmembrane region" description="Helical" evidence="10">
    <location>
        <begin position="200"/>
        <end position="223"/>
    </location>
</feature>
<evidence type="ECO:0000256" key="1">
    <source>
        <dbReference type="ARBA" id="ARBA00004477"/>
    </source>
</evidence>
<feature type="transmembrane region" description="Helical" evidence="10">
    <location>
        <begin position="300"/>
        <end position="319"/>
    </location>
</feature>
<feature type="transmembrane region" description="Helical" evidence="10">
    <location>
        <begin position="424"/>
        <end position="443"/>
    </location>
</feature>
<comment type="similarity">
    <text evidence="3 10">Belongs to the ALG6/ALG8 glucosyltransferase family.</text>
</comment>
<dbReference type="GO" id="GO:0005789">
    <property type="term" value="C:endoplasmic reticulum membrane"/>
    <property type="evidence" value="ECO:0007669"/>
    <property type="project" value="UniProtKB-SubCell"/>
</dbReference>
<dbReference type="GO" id="GO:0042281">
    <property type="term" value="F:dolichyl pyrophosphate Man9GlcNAc2 alpha-1,3-glucosyltransferase activity"/>
    <property type="evidence" value="ECO:0007669"/>
    <property type="project" value="TreeGrafter"/>
</dbReference>
<evidence type="ECO:0000313" key="12">
    <source>
        <dbReference type="Proteomes" id="UP000008312"/>
    </source>
</evidence>